<dbReference type="Proteomes" id="UP000054988">
    <property type="component" value="Unassembled WGS sequence"/>
</dbReference>
<reference evidence="1 2" key="1">
    <citation type="submission" date="2015-12" db="EMBL/GenBank/DDBJ databases">
        <title>Draft genome sequence of Moniliophthora roreri, the causal agent of frosty pod rot of cacao.</title>
        <authorList>
            <person name="Aime M.C."/>
            <person name="Diaz-Valderrama J.R."/>
            <person name="Kijpornyongpan T."/>
            <person name="Phillips-Mora W."/>
        </authorList>
    </citation>
    <scope>NUCLEOTIDE SEQUENCE [LARGE SCALE GENOMIC DNA]</scope>
    <source>
        <strain evidence="1 2">MCA 2952</strain>
    </source>
</reference>
<proteinExistence type="predicted"/>
<dbReference type="EMBL" id="LATX01002028">
    <property type="protein sequence ID" value="KTB34851.1"/>
    <property type="molecule type" value="Genomic_DNA"/>
</dbReference>
<protein>
    <submittedName>
        <fullName evidence="1">Uncharacterized protein</fullName>
    </submittedName>
</protein>
<sequence>MTQLVDCVSALCVDWSAILPEIAHSTCVSDASKLSLGILLEAALTTEGLAGLRVERLIRVLALCRTIVIMTMNLTTTSMENSDKETAGDNRDTDFMFIGSDPQKVGRFMEYLSVEERERQGWQPRWSMPVALVLKDLDDMPDTPHDYDAELYKDGES</sequence>
<name>A0A0W0FEX3_MONRR</name>
<comment type="caution">
    <text evidence="1">The sequence shown here is derived from an EMBL/GenBank/DDBJ whole genome shotgun (WGS) entry which is preliminary data.</text>
</comment>
<evidence type="ECO:0000313" key="1">
    <source>
        <dbReference type="EMBL" id="KTB34851.1"/>
    </source>
</evidence>
<dbReference type="AlphaFoldDB" id="A0A0W0FEX3"/>
<evidence type="ECO:0000313" key="2">
    <source>
        <dbReference type="Proteomes" id="UP000054988"/>
    </source>
</evidence>
<gene>
    <name evidence="1" type="ORF">WG66_12565</name>
</gene>
<accession>A0A0W0FEX3</accession>
<organism evidence="1 2">
    <name type="scientific">Moniliophthora roreri</name>
    <name type="common">Frosty pod rot fungus</name>
    <name type="synonym">Monilia roreri</name>
    <dbReference type="NCBI Taxonomy" id="221103"/>
    <lineage>
        <taxon>Eukaryota</taxon>
        <taxon>Fungi</taxon>
        <taxon>Dikarya</taxon>
        <taxon>Basidiomycota</taxon>
        <taxon>Agaricomycotina</taxon>
        <taxon>Agaricomycetes</taxon>
        <taxon>Agaricomycetidae</taxon>
        <taxon>Agaricales</taxon>
        <taxon>Marasmiineae</taxon>
        <taxon>Marasmiaceae</taxon>
        <taxon>Moniliophthora</taxon>
    </lineage>
</organism>